<dbReference type="RefSeq" id="WP_052126917.1">
    <property type="nucleotide sequence ID" value="NZ_KN323183.1"/>
</dbReference>
<comment type="subcellular location">
    <subcellularLocation>
        <location evidence="1">Membrane</location>
        <topology evidence="1">Multi-pass membrane protein</topology>
    </subcellularLocation>
</comment>
<name>A0ABR4SIS3_9MICO</name>
<feature type="transmembrane region" description="Helical" evidence="6">
    <location>
        <begin position="123"/>
        <end position="147"/>
    </location>
</feature>
<sequence>MSATKIHQAQPHAPRAARATTRIAAHAKLEARALITNGEQLMVSLMLPAMVLLGLRFIPVSPALFSGKSPSMTDAVAATAVTAIIATSLTSQAIATGFDRRNGVLRWIATTPLGRGGYMLGKLGALAVVHILQIVVLGALSFALGWRPTAGEILWSIPVWILATCAFGGLGLLIAGTLRTEAVLALSNIIFILLIAVGGVAIPANGFPAPVDALISVLPSAAASSALTETLSGHAPSLAALGLLALWAAVFGGLTVRFFRWTSA</sequence>
<dbReference type="Pfam" id="PF12698">
    <property type="entry name" value="ABC2_membrane_3"/>
    <property type="match status" value="1"/>
</dbReference>
<evidence type="ECO:0000256" key="4">
    <source>
        <dbReference type="ARBA" id="ARBA00023136"/>
    </source>
</evidence>
<dbReference type="PANTHER" id="PTHR43229">
    <property type="entry name" value="NODULATION PROTEIN J"/>
    <property type="match status" value="1"/>
</dbReference>
<proteinExistence type="predicted"/>
<keyword evidence="4 6" id="KW-0472">Membrane</keyword>
<evidence type="ECO:0000256" key="3">
    <source>
        <dbReference type="ARBA" id="ARBA00022989"/>
    </source>
</evidence>
<evidence type="ECO:0000256" key="2">
    <source>
        <dbReference type="ARBA" id="ARBA00022692"/>
    </source>
</evidence>
<feature type="domain" description="ABC-2 type transporter transmembrane" evidence="7">
    <location>
        <begin position="68"/>
        <end position="256"/>
    </location>
</feature>
<dbReference type="InterPro" id="IPR051784">
    <property type="entry name" value="Nod_factor_ABC_transporter"/>
</dbReference>
<keyword evidence="5" id="KW-0046">Antibiotic resistance</keyword>
<feature type="transmembrane region" description="Helical" evidence="6">
    <location>
        <begin position="41"/>
        <end position="58"/>
    </location>
</feature>
<evidence type="ECO:0000313" key="9">
    <source>
        <dbReference type="Proteomes" id="UP000030182"/>
    </source>
</evidence>
<keyword evidence="2 6" id="KW-0812">Transmembrane</keyword>
<reference evidence="8 9" key="1">
    <citation type="submission" date="2014-01" db="EMBL/GenBank/DDBJ databases">
        <title>Draft genome sequence of the multidrug-resistant clinical isolate Dermabacter hominis 1368.</title>
        <authorList>
            <person name="Albersmeier A."/>
            <person name="Bomholt C."/>
            <person name="Glaub A."/>
            <person name="Ruckert C."/>
            <person name="Soriano F."/>
            <person name="Fernandez-Natal I."/>
            <person name="Tauch A."/>
        </authorList>
    </citation>
    <scope>NUCLEOTIDE SEQUENCE [LARGE SCALE GENOMIC DNA]</scope>
    <source>
        <strain evidence="8 9">1368</strain>
    </source>
</reference>
<dbReference type="PIRSF" id="PIRSF006648">
    <property type="entry name" value="DrrB"/>
    <property type="match status" value="1"/>
</dbReference>
<keyword evidence="3 6" id="KW-1133">Transmembrane helix</keyword>
<evidence type="ECO:0000256" key="5">
    <source>
        <dbReference type="ARBA" id="ARBA00023251"/>
    </source>
</evidence>
<feature type="transmembrane region" description="Helical" evidence="6">
    <location>
        <begin position="153"/>
        <end position="175"/>
    </location>
</feature>
<gene>
    <name evidence="8" type="ORF">DHOM_08080</name>
</gene>
<evidence type="ECO:0000256" key="1">
    <source>
        <dbReference type="ARBA" id="ARBA00004141"/>
    </source>
</evidence>
<dbReference type="InterPro" id="IPR000412">
    <property type="entry name" value="ABC_2_transport"/>
</dbReference>
<dbReference type="EMBL" id="JDRS01000010">
    <property type="protein sequence ID" value="KDS93081.1"/>
    <property type="molecule type" value="Genomic_DNA"/>
</dbReference>
<keyword evidence="9" id="KW-1185">Reference proteome</keyword>
<evidence type="ECO:0000313" key="8">
    <source>
        <dbReference type="EMBL" id="KDS93081.1"/>
    </source>
</evidence>
<evidence type="ECO:0000256" key="6">
    <source>
        <dbReference type="SAM" id="Phobius"/>
    </source>
</evidence>
<organism evidence="8 9">
    <name type="scientific">Dermabacter hominis 1368</name>
    <dbReference type="NCBI Taxonomy" id="1450519"/>
    <lineage>
        <taxon>Bacteria</taxon>
        <taxon>Bacillati</taxon>
        <taxon>Actinomycetota</taxon>
        <taxon>Actinomycetes</taxon>
        <taxon>Micrococcales</taxon>
        <taxon>Dermabacteraceae</taxon>
        <taxon>Dermabacter</taxon>
    </lineage>
</organism>
<accession>A0ABR4SIS3</accession>
<feature type="transmembrane region" description="Helical" evidence="6">
    <location>
        <begin position="78"/>
        <end position="98"/>
    </location>
</feature>
<dbReference type="PANTHER" id="PTHR43229:SF2">
    <property type="entry name" value="NODULATION PROTEIN J"/>
    <property type="match status" value="1"/>
</dbReference>
<evidence type="ECO:0000259" key="7">
    <source>
        <dbReference type="Pfam" id="PF12698"/>
    </source>
</evidence>
<protein>
    <submittedName>
        <fullName evidence="8">ABC transporter</fullName>
    </submittedName>
</protein>
<feature type="transmembrane region" description="Helical" evidence="6">
    <location>
        <begin position="182"/>
        <end position="202"/>
    </location>
</feature>
<comment type="caution">
    <text evidence="8">The sequence shown here is derived from an EMBL/GenBank/DDBJ whole genome shotgun (WGS) entry which is preliminary data.</text>
</comment>
<dbReference type="InterPro" id="IPR013525">
    <property type="entry name" value="ABC2_TM"/>
</dbReference>
<dbReference type="Proteomes" id="UP000030182">
    <property type="component" value="Unassembled WGS sequence"/>
</dbReference>
<feature type="transmembrane region" description="Helical" evidence="6">
    <location>
        <begin position="238"/>
        <end position="259"/>
    </location>
</feature>